<dbReference type="InterPro" id="IPR032710">
    <property type="entry name" value="NTF2-like_dom_sf"/>
</dbReference>
<feature type="signal peptide" evidence="2">
    <location>
        <begin position="1"/>
        <end position="32"/>
    </location>
</feature>
<dbReference type="Gene3D" id="3.10.450.50">
    <property type="match status" value="1"/>
</dbReference>
<organism evidence="4 5">
    <name type="scientific">Saccharothrix variisporea</name>
    <dbReference type="NCBI Taxonomy" id="543527"/>
    <lineage>
        <taxon>Bacteria</taxon>
        <taxon>Bacillati</taxon>
        <taxon>Actinomycetota</taxon>
        <taxon>Actinomycetes</taxon>
        <taxon>Pseudonocardiales</taxon>
        <taxon>Pseudonocardiaceae</taxon>
        <taxon>Saccharothrix</taxon>
    </lineage>
</organism>
<dbReference type="Proteomes" id="UP000272729">
    <property type="component" value="Unassembled WGS sequence"/>
</dbReference>
<accession>A0A495XT64</accession>
<evidence type="ECO:0000313" key="4">
    <source>
        <dbReference type="EMBL" id="RKT74858.1"/>
    </source>
</evidence>
<dbReference type="InterPro" id="IPR013543">
    <property type="entry name" value="Ca/CaM-dep_prot_kinase-assoc"/>
</dbReference>
<keyword evidence="2" id="KW-0732">Signal</keyword>
<dbReference type="GO" id="GO:0005516">
    <property type="term" value="F:calmodulin binding"/>
    <property type="evidence" value="ECO:0007669"/>
    <property type="project" value="InterPro"/>
</dbReference>
<feature type="region of interest" description="Disordered" evidence="1">
    <location>
        <begin position="33"/>
        <end position="67"/>
    </location>
</feature>
<sequence>MSNRLRVRVTVAAGAVLAVTALAGCGSGTAAAGGTSGTAASGTSGTAASGTSGTAASSSATAASGAQAQPTAQEVQALFGEWNRALATLDPGKVAERYTADAVLLPTVSNKVRTGHAEIADYFEHFLQGKPQGQILDSRVWILGPDTALDAGTYRFTTDSGTVDARYTFVYERANGTWLIKHHHSSAMPEKK</sequence>
<comment type="caution">
    <text evidence="4">The sequence shown here is derived from an EMBL/GenBank/DDBJ whole genome shotgun (WGS) entry which is preliminary data.</text>
</comment>
<evidence type="ECO:0000313" key="5">
    <source>
        <dbReference type="Proteomes" id="UP000272729"/>
    </source>
</evidence>
<evidence type="ECO:0000256" key="2">
    <source>
        <dbReference type="SAM" id="SignalP"/>
    </source>
</evidence>
<proteinExistence type="predicted"/>
<dbReference type="PROSITE" id="PS51257">
    <property type="entry name" value="PROKAR_LIPOPROTEIN"/>
    <property type="match status" value="1"/>
</dbReference>
<dbReference type="NCBIfam" id="TIGR02246">
    <property type="entry name" value="SgcJ/EcaC family oxidoreductase"/>
    <property type="match status" value="1"/>
</dbReference>
<evidence type="ECO:0000259" key="3">
    <source>
        <dbReference type="Pfam" id="PF08332"/>
    </source>
</evidence>
<dbReference type="SUPFAM" id="SSF54427">
    <property type="entry name" value="NTF2-like"/>
    <property type="match status" value="1"/>
</dbReference>
<gene>
    <name evidence="4" type="ORF">DFJ66_8232</name>
</gene>
<evidence type="ECO:0000256" key="1">
    <source>
        <dbReference type="SAM" id="MobiDB-lite"/>
    </source>
</evidence>
<dbReference type="GO" id="GO:0004683">
    <property type="term" value="F:calcium/calmodulin-dependent protein kinase activity"/>
    <property type="evidence" value="ECO:0007669"/>
    <property type="project" value="InterPro"/>
</dbReference>
<name>A0A495XT64_9PSEU</name>
<protein>
    <submittedName>
        <fullName evidence="4">Uncharacterized protein (TIGR02246 family)</fullName>
    </submittedName>
</protein>
<dbReference type="OrthoDB" id="953853at2"/>
<feature type="domain" description="Calcium/calmodulin-dependent protein kinase II association-domain" evidence="3">
    <location>
        <begin position="72"/>
        <end position="189"/>
    </location>
</feature>
<reference evidence="4 5" key="1">
    <citation type="submission" date="2018-10" db="EMBL/GenBank/DDBJ databases">
        <title>Sequencing the genomes of 1000 actinobacteria strains.</title>
        <authorList>
            <person name="Klenk H.-P."/>
        </authorList>
    </citation>
    <scope>NUCLEOTIDE SEQUENCE [LARGE SCALE GENOMIC DNA]</scope>
    <source>
        <strain evidence="4 5">DSM 43911</strain>
    </source>
</reference>
<dbReference type="AlphaFoldDB" id="A0A495XT64"/>
<dbReference type="EMBL" id="RBXR01000001">
    <property type="protein sequence ID" value="RKT74858.1"/>
    <property type="molecule type" value="Genomic_DNA"/>
</dbReference>
<keyword evidence="5" id="KW-1185">Reference proteome</keyword>
<feature type="chain" id="PRO_5019722683" evidence="2">
    <location>
        <begin position="33"/>
        <end position="192"/>
    </location>
</feature>
<dbReference type="Pfam" id="PF08332">
    <property type="entry name" value="CaMKII_AD"/>
    <property type="match status" value="1"/>
</dbReference>
<dbReference type="InterPro" id="IPR011944">
    <property type="entry name" value="Steroid_delta5-4_isomerase"/>
</dbReference>
<dbReference type="RefSeq" id="WP_121229964.1">
    <property type="nucleotide sequence ID" value="NZ_JBIUBA010000025.1"/>
</dbReference>
<feature type="compositionally biased region" description="Low complexity" evidence="1">
    <location>
        <begin position="33"/>
        <end position="66"/>
    </location>
</feature>